<evidence type="ECO:0000256" key="10">
    <source>
        <dbReference type="PROSITE-ProRule" id="PRU00047"/>
    </source>
</evidence>
<feature type="compositionally biased region" description="Low complexity" evidence="11">
    <location>
        <begin position="379"/>
        <end position="391"/>
    </location>
</feature>
<reference evidence="14" key="1">
    <citation type="journal article" date="2022" name="Int. J. Mol. Sci.">
        <title>Draft Genome of Tanacetum Coccineum: Genomic Comparison of Closely Related Tanacetum-Family Plants.</title>
        <authorList>
            <person name="Yamashiro T."/>
            <person name="Shiraishi A."/>
            <person name="Nakayama K."/>
            <person name="Satake H."/>
        </authorList>
    </citation>
    <scope>NUCLEOTIDE SEQUENCE</scope>
</reference>
<evidence type="ECO:0000256" key="7">
    <source>
        <dbReference type="ARBA" id="ARBA00022918"/>
    </source>
</evidence>
<dbReference type="PANTHER" id="PTHR42648:SF11">
    <property type="entry name" value="TRANSPOSON TY4-P GAG-POL POLYPROTEIN"/>
    <property type="match status" value="1"/>
</dbReference>
<evidence type="ECO:0000256" key="6">
    <source>
        <dbReference type="ARBA" id="ARBA00022908"/>
    </source>
</evidence>
<keyword evidence="1" id="KW-0540">Nuclease</keyword>
<keyword evidence="4" id="KW-0378">Hydrolase</keyword>
<keyword evidence="8" id="KW-0239">DNA-directed DNA polymerase</keyword>
<sequence>MGKNSTTNASLPPEWSKFVTDVKLVRDLHTTNFNQLHAYLEQRELHANEVHSGLAVLVFKQGDDPIDVINKMMSFLSTVITSRFPSTNNQLRNSSNPRQQATIHDGRVTVQPLQRRPNSHATGTLGTRANTSGIGGKILGQKRVVKCFNCPKEGHMARQCIEPKRKRDATWFRDKVLLVEAQGNGKVLNEEELEFLVDPGITEGPVSQSVITHNAAYQADDLDVYDFDYDEISTTKAVLMDNLSSYGSNVLMRPMLYDGNVIAKETNVISIADSEETLMLEEESRSKMLLKQSKPMVLGKKFDSVVKKRTTHDALTEGKGFCHNSIKNDLKKLKGKDIVDNVALVSNATTIAPGMYNLEPVPLAPMIVHLTLPVRVKLSTSTSGSNPSGNTKNDRISQTPNSNEKNKVKAQSRKVKSSLNKMNSDSENVYNEHVKNSVKGAKALCFICNECMFDANHAMCLIDHVNSMNVRAKSASKKNKKRKEWKPTRKVFNFVGYKWIPTGRTFTLVGNVCPSTRITATNKVPLREHIPLEIVAQTPVVTRVYTRRPKAPKSVPNSKPKIVKSLTANKIEPGTSWGSDTSVVPSSSSFIDCSNDQVAKIMGYGDYQIGNVIISRVYYAERLGHNLFSVGQFCDSDLEVAFRKHTCFVRNLEGVDLLSGSRGTNMYSLSIGDMMASSPICLLSKATKTKSWLWHRRLPYLKFGAINHLARQGLEKLYLLHMDLCGPMRVASVNGKRYILVIVDDYSRFTWVKFLASRDEAPDFIIKFLEMIQVRLNATVRNIRTDNGTDFVNQTLRDYFE</sequence>
<name>A0ABQ5HI18_9ASTR</name>
<dbReference type="PROSITE" id="PS50994">
    <property type="entry name" value="INTEGRASE"/>
    <property type="match status" value="1"/>
</dbReference>
<keyword evidence="5" id="KW-0460">Magnesium</keyword>
<keyword evidence="6" id="KW-0229">DNA integration</keyword>
<evidence type="ECO:0000256" key="2">
    <source>
        <dbReference type="ARBA" id="ARBA00022723"/>
    </source>
</evidence>
<dbReference type="Gene3D" id="3.30.420.10">
    <property type="entry name" value="Ribonuclease H-like superfamily/Ribonuclease H"/>
    <property type="match status" value="1"/>
</dbReference>
<dbReference type="InterPro" id="IPR036875">
    <property type="entry name" value="Znf_CCHC_sf"/>
</dbReference>
<keyword evidence="7" id="KW-0695">RNA-directed DNA polymerase</keyword>
<keyword evidence="10" id="KW-0863">Zinc-finger</keyword>
<accession>A0ABQ5HI18</accession>
<dbReference type="EMBL" id="BQNB010019649">
    <property type="protein sequence ID" value="GJT87558.1"/>
    <property type="molecule type" value="Genomic_DNA"/>
</dbReference>
<keyword evidence="10" id="KW-0862">Zinc</keyword>
<comment type="caution">
    <text evidence="14">The sequence shown here is derived from an EMBL/GenBank/DDBJ whole genome shotgun (WGS) entry which is preliminary data.</text>
</comment>
<dbReference type="SMART" id="SM00343">
    <property type="entry name" value="ZnF_C2HC"/>
    <property type="match status" value="1"/>
</dbReference>
<dbReference type="SUPFAM" id="SSF53098">
    <property type="entry name" value="Ribonuclease H-like"/>
    <property type="match status" value="1"/>
</dbReference>
<protein>
    <submittedName>
        <fullName evidence="14">Retrovirus-related pol polyprotein from transposon TNT 1-94</fullName>
    </submittedName>
</protein>
<organism evidence="14 15">
    <name type="scientific">Tanacetum coccineum</name>
    <dbReference type="NCBI Taxonomy" id="301880"/>
    <lineage>
        <taxon>Eukaryota</taxon>
        <taxon>Viridiplantae</taxon>
        <taxon>Streptophyta</taxon>
        <taxon>Embryophyta</taxon>
        <taxon>Tracheophyta</taxon>
        <taxon>Spermatophyta</taxon>
        <taxon>Magnoliopsida</taxon>
        <taxon>eudicotyledons</taxon>
        <taxon>Gunneridae</taxon>
        <taxon>Pentapetalae</taxon>
        <taxon>asterids</taxon>
        <taxon>campanulids</taxon>
        <taxon>Asterales</taxon>
        <taxon>Asteraceae</taxon>
        <taxon>Asteroideae</taxon>
        <taxon>Anthemideae</taxon>
        <taxon>Anthemidinae</taxon>
        <taxon>Tanacetum</taxon>
    </lineage>
</organism>
<reference evidence="14" key="2">
    <citation type="submission" date="2022-01" db="EMBL/GenBank/DDBJ databases">
        <authorList>
            <person name="Yamashiro T."/>
            <person name="Shiraishi A."/>
            <person name="Satake H."/>
            <person name="Nakayama K."/>
        </authorList>
    </citation>
    <scope>NUCLEOTIDE SEQUENCE</scope>
</reference>
<keyword evidence="15" id="KW-1185">Reference proteome</keyword>
<dbReference type="PROSITE" id="PS50158">
    <property type="entry name" value="ZF_CCHC"/>
    <property type="match status" value="1"/>
</dbReference>
<evidence type="ECO:0000256" key="11">
    <source>
        <dbReference type="SAM" id="MobiDB-lite"/>
    </source>
</evidence>
<proteinExistence type="predicted"/>
<evidence type="ECO:0000313" key="15">
    <source>
        <dbReference type="Proteomes" id="UP001151760"/>
    </source>
</evidence>
<evidence type="ECO:0000256" key="5">
    <source>
        <dbReference type="ARBA" id="ARBA00022842"/>
    </source>
</evidence>
<keyword evidence="8" id="KW-0548">Nucleotidyltransferase</keyword>
<feature type="domain" description="Integrase catalytic" evidence="13">
    <location>
        <begin position="712"/>
        <end position="801"/>
    </location>
</feature>
<evidence type="ECO:0000256" key="3">
    <source>
        <dbReference type="ARBA" id="ARBA00022759"/>
    </source>
</evidence>
<feature type="region of interest" description="Disordered" evidence="11">
    <location>
        <begin position="379"/>
        <end position="423"/>
    </location>
</feature>
<dbReference type="Proteomes" id="UP001151760">
    <property type="component" value="Unassembled WGS sequence"/>
</dbReference>
<evidence type="ECO:0000256" key="8">
    <source>
        <dbReference type="ARBA" id="ARBA00022932"/>
    </source>
</evidence>
<keyword evidence="9" id="KW-0233">DNA recombination</keyword>
<dbReference type="InterPro" id="IPR012337">
    <property type="entry name" value="RNaseH-like_sf"/>
</dbReference>
<evidence type="ECO:0000259" key="13">
    <source>
        <dbReference type="PROSITE" id="PS50994"/>
    </source>
</evidence>
<keyword evidence="8" id="KW-0808">Transferase</keyword>
<evidence type="ECO:0000256" key="1">
    <source>
        <dbReference type="ARBA" id="ARBA00022722"/>
    </source>
</evidence>
<dbReference type="InterPro" id="IPR001584">
    <property type="entry name" value="Integrase_cat-core"/>
</dbReference>
<evidence type="ECO:0000259" key="12">
    <source>
        <dbReference type="PROSITE" id="PS50158"/>
    </source>
</evidence>
<dbReference type="SUPFAM" id="SSF57756">
    <property type="entry name" value="Retrovirus zinc finger-like domains"/>
    <property type="match status" value="1"/>
</dbReference>
<dbReference type="InterPro" id="IPR001878">
    <property type="entry name" value="Znf_CCHC"/>
</dbReference>
<evidence type="ECO:0000313" key="14">
    <source>
        <dbReference type="EMBL" id="GJT87558.1"/>
    </source>
</evidence>
<dbReference type="Gene3D" id="4.10.60.10">
    <property type="entry name" value="Zinc finger, CCHC-type"/>
    <property type="match status" value="1"/>
</dbReference>
<dbReference type="InterPro" id="IPR039537">
    <property type="entry name" value="Retrotran_Ty1/copia-like"/>
</dbReference>
<dbReference type="InterPro" id="IPR036397">
    <property type="entry name" value="RNaseH_sf"/>
</dbReference>
<dbReference type="Pfam" id="PF00665">
    <property type="entry name" value="rve"/>
    <property type="match status" value="1"/>
</dbReference>
<keyword evidence="3" id="KW-0255">Endonuclease</keyword>
<dbReference type="PANTHER" id="PTHR42648">
    <property type="entry name" value="TRANSPOSASE, PUTATIVE-RELATED"/>
    <property type="match status" value="1"/>
</dbReference>
<evidence type="ECO:0000256" key="9">
    <source>
        <dbReference type="ARBA" id="ARBA00023172"/>
    </source>
</evidence>
<gene>
    <name evidence="14" type="ORF">Tco_1069275</name>
</gene>
<feature type="domain" description="CCHC-type" evidence="12">
    <location>
        <begin position="146"/>
        <end position="160"/>
    </location>
</feature>
<evidence type="ECO:0000256" key="4">
    <source>
        <dbReference type="ARBA" id="ARBA00022801"/>
    </source>
</evidence>
<keyword evidence="2" id="KW-0479">Metal-binding</keyword>